<dbReference type="OrthoDB" id="7835227at2"/>
<evidence type="ECO:0000313" key="3">
    <source>
        <dbReference type="EMBL" id="TCJ88884.1"/>
    </source>
</evidence>
<gene>
    <name evidence="3" type="ORF">EV695_0744</name>
</gene>
<protein>
    <submittedName>
        <fullName evidence="3">Rhodanese-related sulfurtransferase</fullName>
    </submittedName>
</protein>
<keyword evidence="1" id="KW-0732">Signal</keyword>
<keyword evidence="4" id="KW-1185">Reference proteome</keyword>
<evidence type="ECO:0000256" key="1">
    <source>
        <dbReference type="SAM" id="SignalP"/>
    </source>
</evidence>
<sequence length="202" mass="23105">MNKYFFILLLITISMPSAAYDKSKLTKKWQHTPYDLYLSAKEAYEMKTSNPETVLLLDVRNEAEIHYTGIPDTVDANIPYRFDSNEWKMKKKGKFGTFKMPKNKHFIAAIKNVLKAKNMSTDNPVIIMCATGNRAPFAVKALHEAGFKKVYSQVEGFEGIRAKEGKDKGKRTVSGWKVSGLPWSYDLVPEKMYFNFAPKQSK</sequence>
<dbReference type="SUPFAM" id="SSF52821">
    <property type="entry name" value="Rhodanese/Cell cycle control phosphatase"/>
    <property type="match status" value="1"/>
</dbReference>
<proteinExistence type="predicted"/>
<feature type="domain" description="Rhodanese" evidence="2">
    <location>
        <begin position="50"/>
        <end position="169"/>
    </location>
</feature>
<dbReference type="SMART" id="SM00450">
    <property type="entry name" value="RHOD"/>
    <property type="match status" value="1"/>
</dbReference>
<dbReference type="InterPro" id="IPR001763">
    <property type="entry name" value="Rhodanese-like_dom"/>
</dbReference>
<evidence type="ECO:0000259" key="2">
    <source>
        <dbReference type="PROSITE" id="PS50206"/>
    </source>
</evidence>
<organism evidence="3 4">
    <name type="scientific">Cocleimonas flava</name>
    <dbReference type="NCBI Taxonomy" id="634765"/>
    <lineage>
        <taxon>Bacteria</taxon>
        <taxon>Pseudomonadati</taxon>
        <taxon>Pseudomonadota</taxon>
        <taxon>Gammaproteobacteria</taxon>
        <taxon>Thiotrichales</taxon>
        <taxon>Thiotrichaceae</taxon>
        <taxon>Cocleimonas</taxon>
    </lineage>
</organism>
<dbReference type="Proteomes" id="UP000294887">
    <property type="component" value="Unassembled WGS sequence"/>
</dbReference>
<dbReference type="AlphaFoldDB" id="A0A4R1F860"/>
<dbReference type="Pfam" id="PF00581">
    <property type="entry name" value="Rhodanese"/>
    <property type="match status" value="1"/>
</dbReference>
<name>A0A4R1F860_9GAMM</name>
<feature type="signal peptide" evidence="1">
    <location>
        <begin position="1"/>
        <end position="19"/>
    </location>
</feature>
<dbReference type="GO" id="GO:0016740">
    <property type="term" value="F:transferase activity"/>
    <property type="evidence" value="ECO:0007669"/>
    <property type="project" value="UniProtKB-KW"/>
</dbReference>
<dbReference type="EMBL" id="SMFQ01000002">
    <property type="protein sequence ID" value="TCJ88884.1"/>
    <property type="molecule type" value="Genomic_DNA"/>
</dbReference>
<reference evidence="3 4" key="1">
    <citation type="submission" date="2019-03" db="EMBL/GenBank/DDBJ databases">
        <title>Genomic Encyclopedia of Type Strains, Phase IV (KMG-IV): sequencing the most valuable type-strain genomes for metagenomic binning, comparative biology and taxonomic classification.</title>
        <authorList>
            <person name="Goeker M."/>
        </authorList>
    </citation>
    <scope>NUCLEOTIDE SEQUENCE [LARGE SCALE GENOMIC DNA]</scope>
    <source>
        <strain evidence="3 4">DSM 24830</strain>
    </source>
</reference>
<comment type="caution">
    <text evidence="3">The sequence shown here is derived from an EMBL/GenBank/DDBJ whole genome shotgun (WGS) entry which is preliminary data.</text>
</comment>
<feature type="chain" id="PRO_5020465596" evidence="1">
    <location>
        <begin position="20"/>
        <end position="202"/>
    </location>
</feature>
<dbReference type="RefSeq" id="WP_131904556.1">
    <property type="nucleotide sequence ID" value="NZ_BAAAFU010000008.1"/>
</dbReference>
<dbReference type="PROSITE" id="PS50206">
    <property type="entry name" value="RHODANESE_3"/>
    <property type="match status" value="1"/>
</dbReference>
<evidence type="ECO:0000313" key="4">
    <source>
        <dbReference type="Proteomes" id="UP000294887"/>
    </source>
</evidence>
<dbReference type="InterPro" id="IPR036873">
    <property type="entry name" value="Rhodanese-like_dom_sf"/>
</dbReference>
<dbReference type="Gene3D" id="3.40.250.10">
    <property type="entry name" value="Rhodanese-like domain"/>
    <property type="match status" value="1"/>
</dbReference>
<keyword evidence="3" id="KW-0808">Transferase</keyword>
<accession>A0A4R1F860</accession>